<accession>A0AAD4WI01</accession>
<protein>
    <submittedName>
        <fullName evidence="1">Uncharacterized protein</fullName>
    </submittedName>
</protein>
<sequence>MFPSFRPGWPIEGVFGPSCSRLRRRATTKPLTGLNGKGWIVMFALLTSNQPIDQPSKEPPLDLGSFTSSQSRMVRFRIVYIGAFVSPWAGQ</sequence>
<reference evidence="1 2" key="1">
    <citation type="journal article" date="2022" name="G3 (Bethesda)">
        <title>Whole-genome sequence and methylome profiling of the almond [Prunus dulcis (Mill.) D.A. Webb] cultivar 'Nonpareil'.</title>
        <authorList>
            <person name="D'Amico-Willman K.M."/>
            <person name="Ouma W.Z."/>
            <person name="Meulia T."/>
            <person name="Sideli G.M."/>
            <person name="Gradziel T.M."/>
            <person name="Fresnedo-Ramirez J."/>
        </authorList>
    </citation>
    <scope>NUCLEOTIDE SEQUENCE [LARGE SCALE GENOMIC DNA]</scope>
    <source>
        <strain evidence="1">Clone GOH B32 T37-40</strain>
    </source>
</reference>
<organism evidence="1 2">
    <name type="scientific">Prunus dulcis</name>
    <name type="common">Almond</name>
    <name type="synonym">Amygdalus dulcis</name>
    <dbReference type="NCBI Taxonomy" id="3755"/>
    <lineage>
        <taxon>Eukaryota</taxon>
        <taxon>Viridiplantae</taxon>
        <taxon>Streptophyta</taxon>
        <taxon>Embryophyta</taxon>
        <taxon>Tracheophyta</taxon>
        <taxon>Spermatophyta</taxon>
        <taxon>Magnoliopsida</taxon>
        <taxon>eudicotyledons</taxon>
        <taxon>Gunneridae</taxon>
        <taxon>Pentapetalae</taxon>
        <taxon>rosids</taxon>
        <taxon>fabids</taxon>
        <taxon>Rosales</taxon>
        <taxon>Rosaceae</taxon>
        <taxon>Amygdaloideae</taxon>
        <taxon>Amygdaleae</taxon>
        <taxon>Prunus</taxon>
    </lineage>
</organism>
<proteinExistence type="predicted"/>
<evidence type="ECO:0000313" key="1">
    <source>
        <dbReference type="EMBL" id="KAI5343009.1"/>
    </source>
</evidence>
<dbReference type="AlphaFoldDB" id="A0AAD4WI01"/>
<keyword evidence="2" id="KW-1185">Reference proteome</keyword>
<dbReference type="EMBL" id="JAJFAZ020000002">
    <property type="protein sequence ID" value="KAI5343009.1"/>
    <property type="molecule type" value="Genomic_DNA"/>
</dbReference>
<name>A0AAD4WI01_PRUDU</name>
<gene>
    <name evidence="1" type="ORF">L3X38_010885</name>
</gene>
<dbReference type="Proteomes" id="UP001054821">
    <property type="component" value="Chromosome 2"/>
</dbReference>
<comment type="caution">
    <text evidence="1">The sequence shown here is derived from an EMBL/GenBank/DDBJ whole genome shotgun (WGS) entry which is preliminary data.</text>
</comment>
<evidence type="ECO:0000313" key="2">
    <source>
        <dbReference type="Proteomes" id="UP001054821"/>
    </source>
</evidence>